<reference evidence="1 2" key="1">
    <citation type="submission" date="2019-08" db="EMBL/GenBank/DDBJ databases">
        <authorList>
            <person name="Alioto T."/>
            <person name="Alioto T."/>
            <person name="Gomez Garrido J."/>
        </authorList>
    </citation>
    <scope>NUCLEOTIDE SEQUENCE [LARGE SCALE GENOMIC DNA]</scope>
</reference>
<name>A0A5E4NDE7_9HEMI</name>
<evidence type="ECO:0000313" key="1">
    <source>
        <dbReference type="EMBL" id="VVC41710.1"/>
    </source>
</evidence>
<evidence type="ECO:0000313" key="2">
    <source>
        <dbReference type="Proteomes" id="UP000325440"/>
    </source>
</evidence>
<dbReference type="AlphaFoldDB" id="A0A5E4NDE7"/>
<dbReference type="OrthoDB" id="6616025at2759"/>
<protein>
    <submittedName>
        <fullName evidence="1">Uncharacterized protein</fullName>
    </submittedName>
</protein>
<dbReference type="EMBL" id="CABPRJ010001924">
    <property type="protein sequence ID" value="VVC41710.1"/>
    <property type="molecule type" value="Genomic_DNA"/>
</dbReference>
<sequence>MEETRLKVFERRIHRRIYGPCIETNAGKWHKRQNCELEELFKRPDIAKEIKKKRLTWTGHAWKKIGSIVRKTIKENPIGKRPLGRP</sequence>
<keyword evidence="2" id="KW-1185">Reference proteome</keyword>
<dbReference type="Proteomes" id="UP000325440">
    <property type="component" value="Unassembled WGS sequence"/>
</dbReference>
<accession>A0A5E4NDE7</accession>
<organism evidence="1 2">
    <name type="scientific">Cinara cedri</name>
    <dbReference type="NCBI Taxonomy" id="506608"/>
    <lineage>
        <taxon>Eukaryota</taxon>
        <taxon>Metazoa</taxon>
        <taxon>Ecdysozoa</taxon>
        <taxon>Arthropoda</taxon>
        <taxon>Hexapoda</taxon>
        <taxon>Insecta</taxon>
        <taxon>Pterygota</taxon>
        <taxon>Neoptera</taxon>
        <taxon>Paraneoptera</taxon>
        <taxon>Hemiptera</taxon>
        <taxon>Sternorrhyncha</taxon>
        <taxon>Aphidomorpha</taxon>
        <taxon>Aphidoidea</taxon>
        <taxon>Aphididae</taxon>
        <taxon>Lachninae</taxon>
        <taxon>Cinara</taxon>
    </lineage>
</organism>
<proteinExistence type="predicted"/>
<gene>
    <name evidence="1" type="ORF">CINCED_3A000240</name>
</gene>